<dbReference type="InterPro" id="IPR043001">
    <property type="entry name" value="IP5_2-K_N_lobe"/>
</dbReference>
<evidence type="ECO:0000256" key="1">
    <source>
        <dbReference type="ARBA" id="ARBA00001774"/>
    </source>
</evidence>
<evidence type="ECO:0000256" key="5">
    <source>
        <dbReference type="ARBA" id="ARBA00022741"/>
    </source>
</evidence>
<keyword evidence="4 8" id="KW-0808">Transferase</keyword>
<evidence type="ECO:0000256" key="2">
    <source>
        <dbReference type="ARBA" id="ARBA00012023"/>
    </source>
</evidence>
<protein>
    <recommendedName>
        <fullName evidence="3 8">Inositol-pentakisphosphate 2-kinase</fullName>
        <ecNumber evidence="2 8">2.7.1.158</ecNumber>
    </recommendedName>
</protein>
<dbReference type="EC" id="2.7.1.158" evidence="2 8"/>
<evidence type="ECO:0000256" key="4">
    <source>
        <dbReference type="ARBA" id="ARBA00022679"/>
    </source>
</evidence>
<dbReference type="GO" id="GO:0035299">
    <property type="term" value="F:inositol-1,3,4,5,6-pentakisphosphate 2-kinase activity"/>
    <property type="evidence" value="ECO:0007669"/>
    <property type="project" value="UniProtKB-EC"/>
</dbReference>
<evidence type="ECO:0000256" key="7">
    <source>
        <dbReference type="ARBA" id="ARBA00022840"/>
    </source>
</evidence>
<accession>A0A1X0S5X7</accession>
<dbReference type="VEuPathDB" id="FungiDB:BCV72DRAFT_259070"/>
<keyword evidence="7 8" id="KW-0067">ATP-binding</keyword>
<dbReference type="GO" id="GO:0032958">
    <property type="term" value="P:inositol phosphate biosynthetic process"/>
    <property type="evidence" value="ECO:0007669"/>
    <property type="project" value="TreeGrafter"/>
</dbReference>
<evidence type="ECO:0000256" key="8">
    <source>
        <dbReference type="RuleBase" id="RU364126"/>
    </source>
</evidence>
<comment type="catalytic activity">
    <reaction evidence="1 8">
        <text>1D-myo-inositol 1,3,4,5,6-pentakisphosphate + ATP = 1D-myo-inositol hexakisphosphate + ADP + H(+)</text>
        <dbReference type="Rhea" id="RHEA:20313"/>
        <dbReference type="ChEBI" id="CHEBI:15378"/>
        <dbReference type="ChEBI" id="CHEBI:30616"/>
        <dbReference type="ChEBI" id="CHEBI:57733"/>
        <dbReference type="ChEBI" id="CHEBI:58130"/>
        <dbReference type="ChEBI" id="CHEBI:456216"/>
        <dbReference type="EC" id="2.7.1.158"/>
    </reaction>
</comment>
<dbReference type="InterPro" id="IPR009286">
    <property type="entry name" value="Ins_P5_2-kin"/>
</dbReference>
<dbReference type="EMBL" id="KV921308">
    <property type="protein sequence ID" value="ORE19561.1"/>
    <property type="molecule type" value="Genomic_DNA"/>
</dbReference>
<dbReference type="PANTHER" id="PTHR14456">
    <property type="entry name" value="INOSITOL POLYPHOSPHATE KINASE 1"/>
    <property type="match status" value="1"/>
</dbReference>
<evidence type="ECO:0000313" key="10">
    <source>
        <dbReference type="Proteomes" id="UP000242381"/>
    </source>
</evidence>
<dbReference type="GO" id="GO:0005634">
    <property type="term" value="C:nucleus"/>
    <property type="evidence" value="ECO:0007669"/>
    <property type="project" value="TreeGrafter"/>
</dbReference>
<dbReference type="AlphaFoldDB" id="A0A1X0S5X7"/>
<dbReference type="GO" id="GO:0005524">
    <property type="term" value="F:ATP binding"/>
    <property type="evidence" value="ECO:0007669"/>
    <property type="project" value="UniProtKB-KW"/>
</dbReference>
<reference evidence="9 10" key="1">
    <citation type="journal article" date="2016" name="Proc. Natl. Acad. Sci. U.S.A.">
        <title>Lipid metabolic changes in an early divergent fungus govern the establishment of a mutualistic symbiosis with endobacteria.</title>
        <authorList>
            <person name="Lastovetsky O.A."/>
            <person name="Gaspar M.L."/>
            <person name="Mondo S.J."/>
            <person name="LaButti K.M."/>
            <person name="Sandor L."/>
            <person name="Grigoriev I.V."/>
            <person name="Henry S.A."/>
            <person name="Pawlowska T.E."/>
        </authorList>
    </citation>
    <scope>NUCLEOTIDE SEQUENCE [LARGE SCALE GENOMIC DNA]</scope>
    <source>
        <strain evidence="9 10">ATCC 11559</strain>
    </source>
</reference>
<sequence>MLLDQFVANDWSYVGEGNANIVVRYMGQDVELKRKVLRVKKKQVYTESAAKFSQQFTDKIIARLLGQEYVLPFEIVHVSRKFLIELASHIEPQRPLCRLEKKINCDSTVAILLEDLTESNSIPTLTFELKPKWGFKPRSSLIRYPKLKQTHCRFCMHSHYRNKHVPDYCPLDLYSRDETRVTKAIEVLTTCKSLTKTLKISSDLCLNMDDIKHVLKEIILKDPILSRIQKLQRQLDELDIEGIFPIYEKHKPIKNIDIEQWVKVIDNFEKGHRADMIQRLYEYVLSMTFKDCSLLVNARHIKDGDRMKHIRLRNGIYIGYDIKVIDTDLKDIEKIPYWYELDQTIVHYAKDTHFNKVCVEQVILGTLQNPKKVILSRTAEQKLVKAICSLIQKLLRASIRENLRARLDLFKMKLWIYRVSERANHLLLPLWKQSSFDCG</sequence>
<dbReference type="Gene3D" id="3.30.200.110">
    <property type="entry name" value="Inositol-pentakisphosphate 2-kinase, N-lobe"/>
    <property type="match status" value="2"/>
</dbReference>
<comment type="domain">
    <text evidence="8">The EXKPK motif is conserved in inositol-pentakisphosphate 2-kinases of both family 1 and 2.</text>
</comment>
<keyword evidence="5 8" id="KW-0547">Nucleotide-binding</keyword>
<organism evidence="9 10">
    <name type="scientific">Rhizopus microsporus</name>
    <dbReference type="NCBI Taxonomy" id="58291"/>
    <lineage>
        <taxon>Eukaryota</taxon>
        <taxon>Fungi</taxon>
        <taxon>Fungi incertae sedis</taxon>
        <taxon>Mucoromycota</taxon>
        <taxon>Mucoromycotina</taxon>
        <taxon>Mucoromycetes</taxon>
        <taxon>Mucorales</taxon>
        <taxon>Mucorineae</taxon>
        <taxon>Rhizopodaceae</taxon>
        <taxon>Rhizopus</taxon>
    </lineage>
</organism>
<dbReference type="OMA" id="HRQHCIV"/>
<dbReference type="PANTHER" id="PTHR14456:SF2">
    <property type="entry name" value="INOSITOL-PENTAKISPHOSPHATE 2-KINASE"/>
    <property type="match status" value="1"/>
</dbReference>
<evidence type="ECO:0000256" key="6">
    <source>
        <dbReference type="ARBA" id="ARBA00022777"/>
    </source>
</evidence>
<name>A0A1X0S5X7_RHIZD</name>
<evidence type="ECO:0000313" key="9">
    <source>
        <dbReference type="EMBL" id="ORE19561.1"/>
    </source>
</evidence>
<evidence type="ECO:0000256" key="3">
    <source>
        <dbReference type="ARBA" id="ARBA00014846"/>
    </source>
</evidence>
<comment type="function">
    <text evidence="8">Phosphorylates Ins(1,3,4,5,6)P5 at position 2 to form Ins(1,2,3,4,5,6)P6 (InsP6 or phytate).</text>
</comment>
<keyword evidence="6 8" id="KW-0418">Kinase</keyword>
<dbReference type="Pfam" id="PF06090">
    <property type="entry name" value="Ins_P5_2-kin"/>
    <property type="match status" value="1"/>
</dbReference>
<gene>
    <name evidence="9" type="ORF">BCV71DRAFT_254768</name>
</gene>
<dbReference type="Proteomes" id="UP000242381">
    <property type="component" value="Unassembled WGS sequence"/>
</dbReference>
<proteinExistence type="predicted"/>